<dbReference type="PROSITE" id="PS50127">
    <property type="entry name" value="UBC_2"/>
    <property type="match status" value="1"/>
</dbReference>
<dbReference type="AlphaFoldDB" id="A0A8D8RU25"/>
<dbReference type="InterPro" id="IPR016135">
    <property type="entry name" value="UBQ-conjugating_enzyme/RWD"/>
</dbReference>
<sequence>MDMNDKKEIVETSFQRKGSIRRVLPSSPQGDSLLNVSARMVSNSKPSFPKENYSQFFLEYNLISEFNMVSRFRDKYSGVYVIPSAESSLVWFGIIFVRSGIYEGGAFRFQIFFTDQFPNGGAPTIVFETSLFHPAIDEVTREFAVQSFFPEWRKDVNHVYQILVILKQILHCVDARSFEPVNAKADELFKSDKATFQSRVKQDVATCKELLYNLTNNSSSSSPNSYANDPHYIKFSQFDEEIHGNVLSLKDPKPESISISWVQPGSLEPFSKAHY</sequence>
<dbReference type="PANTHER" id="PTHR24067">
    <property type="entry name" value="UBIQUITIN-CONJUGATING ENZYME E2"/>
    <property type="match status" value="1"/>
</dbReference>
<proteinExistence type="predicted"/>
<evidence type="ECO:0000259" key="1">
    <source>
        <dbReference type="PROSITE" id="PS50127"/>
    </source>
</evidence>
<reference evidence="2" key="1">
    <citation type="submission" date="2021-05" db="EMBL/GenBank/DDBJ databases">
        <authorList>
            <person name="Alioto T."/>
            <person name="Alioto T."/>
            <person name="Gomez Garrido J."/>
        </authorList>
    </citation>
    <scope>NUCLEOTIDE SEQUENCE</scope>
</reference>
<evidence type="ECO:0000313" key="2">
    <source>
        <dbReference type="EMBL" id="CAG6657728.1"/>
    </source>
</evidence>
<dbReference type="InterPro" id="IPR050113">
    <property type="entry name" value="Ub_conjugating_enzyme"/>
</dbReference>
<dbReference type="Gene3D" id="3.10.110.10">
    <property type="entry name" value="Ubiquitin Conjugating Enzyme"/>
    <property type="match status" value="1"/>
</dbReference>
<dbReference type="CDD" id="cd23814">
    <property type="entry name" value="UEV_AKTIP"/>
    <property type="match status" value="1"/>
</dbReference>
<dbReference type="Pfam" id="PF00179">
    <property type="entry name" value="UQ_con"/>
    <property type="match status" value="1"/>
</dbReference>
<name>A0A8D8RU25_9HEMI</name>
<dbReference type="SMART" id="SM00212">
    <property type="entry name" value="UBCc"/>
    <property type="match status" value="1"/>
</dbReference>
<accession>A0A8D8RU25</accession>
<organism evidence="2">
    <name type="scientific">Cacopsylla melanoneura</name>
    <dbReference type="NCBI Taxonomy" id="428564"/>
    <lineage>
        <taxon>Eukaryota</taxon>
        <taxon>Metazoa</taxon>
        <taxon>Ecdysozoa</taxon>
        <taxon>Arthropoda</taxon>
        <taxon>Hexapoda</taxon>
        <taxon>Insecta</taxon>
        <taxon>Pterygota</taxon>
        <taxon>Neoptera</taxon>
        <taxon>Paraneoptera</taxon>
        <taxon>Hemiptera</taxon>
        <taxon>Sternorrhyncha</taxon>
        <taxon>Psylloidea</taxon>
        <taxon>Psyllidae</taxon>
        <taxon>Psyllinae</taxon>
        <taxon>Cacopsylla</taxon>
    </lineage>
</organism>
<dbReference type="InterPro" id="IPR000608">
    <property type="entry name" value="UBC"/>
</dbReference>
<feature type="domain" description="UBC core" evidence="1">
    <location>
        <begin position="57"/>
        <end position="209"/>
    </location>
</feature>
<dbReference type="EMBL" id="HBUF01014072">
    <property type="protein sequence ID" value="CAG6609074.1"/>
    <property type="molecule type" value="Transcribed_RNA"/>
</dbReference>
<dbReference type="SUPFAM" id="SSF54495">
    <property type="entry name" value="UBC-like"/>
    <property type="match status" value="1"/>
</dbReference>
<dbReference type="EMBL" id="HBUF01189376">
    <property type="protein sequence ID" value="CAG6657728.1"/>
    <property type="molecule type" value="Transcribed_RNA"/>
</dbReference>
<protein>
    <submittedName>
        <fullName evidence="2">Protein AKTIP homolog</fullName>
    </submittedName>
</protein>